<keyword evidence="2" id="KW-1133">Transmembrane helix</keyword>
<dbReference type="GO" id="GO:0015628">
    <property type="term" value="P:protein secretion by the type II secretion system"/>
    <property type="evidence" value="ECO:0007669"/>
    <property type="project" value="InterPro"/>
</dbReference>
<evidence type="ECO:0000313" key="4">
    <source>
        <dbReference type="Proteomes" id="UP000004947"/>
    </source>
</evidence>
<reference evidence="3 4" key="1">
    <citation type="journal article" date="2010" name="J. Bacteriol.">
        <title>Genome sequence of Lentisphaera araneosa HTCC2155T, the type species of the order Lentisphaerales in the phylum Lentisphaerae.</title>
        <authorList>
            <person name="Thrash J.C."/>
            <person name="Cho J.C."/>
            <person name="Vergin K.L."/>
            <person name="Morris R.M."/>
            <person name="Giovannoni S.J."/>
        </authorList>
    </citation>
    <scope>NUCLEOTIDE SEQUENCE [LARGE SCALE GENOMIC DNA]</scope>
    <source>
        <strain evidence="3 4">HTCC2155</strain>
    </source>
</reference>
<feature type="non-terminal residue" evidence="3">
    <location>
        <position position="68"/>
    </location>
</feature>
<sequence>MNKKFTLIELLVVVAIIGILAAMILPALGTARDKAQQKTCTNNVKQVGTAMIMYFSDGSETLMPGMVT</sequence>
<dbReference type="STRING" id="313628.LNTAR_03074"/>
<dbReference type="Gene3D" id="3.30.700.10">
    <property type="entry name" value="Glycoprotein, Type 4 Pilin"/>
    <property type="match status" value="1"/>
</dbReference>
<accession>A6DTU5</accession>
<dbReference type="Pfam" id="PF07963">
    <property type="entry name" value="N_methyl"/>
    <property type="match status" value="1"/>
</dbReference>
<dbReference type="AlphaFoldDB" id="A6DTU5"/>
<evidence type="ECO:0000256" key="1">
    <source>
        <dbReference type="ARBA" id="ARBA00022481"/>
    </source>
</evidence>
<evidence type="ECO:0000313" key="3">
    <source>
        <dbReference type="EMBL" id="EDM24966.1"/>
    </source>
</evidence>
<protein>
    <recommendedName>
        <fullName evidence="5">Prepilin-type N-terminal cleavage/methylation domain-containing protein</fullName>
    </recommendedName>
</protein>
<dbReference type="InterPro" id="IPR012902">
    <property type="entry name" value="N_methyl_site"/>
</dbReference>
<keyword evidence="4" id="KW-1185">Reference proteome</keyword>
<dbReference type="EMBL" id="ABCK01000041">
    <property type="protein sequence ID" value="EDM24966.1"/>
    <property type="molecule type" value="Genomic_DNA"/>
</dbReference>
<proteinExistence type="predicted"/>
<keyword evidence="1" id="KW-0488">Methylation</keyword>
<dbReference type="InterPro" id="IPR045584">
    <property type="entry name" value="Pilin-like"/>
</dbReference>
<name>A6DTU5_9BACT</name>
<dbReference type="Proteomes" id="UP000004947">
    <property type="component" value="Unassembled WGS sequence"/>
</dbReference>
<evidence type="ECO:0000256" key="2">
    <source>
        <dbReference type="SAM" id="Phobius"/>
    </source>
</evidence>
<keyword evidence="2" id="KW-0472">Membrane</keyword>
<dbReference type="InterPro" id="IPR000983">
    <property type="entry name" value="Bac_GSPG_pilin"/>
</dbReference>
<keyword evidence="2" id="KW-0812">Transmembrane</keyword>
<dbReference type="RefSeq" id="WP_007281239.1">
    <property type="nucleotide sequence ID" value="NZ_ABCK01000041.1"/>
</dbReference>
<dbReference type="SUPFAM" id="SSF54523">
    <property type="entry name" value="Pili subunits"/>
    <property type="match status" value="1"/>
</dbReference>
<dbReference type="NCBIfam" id="TIGR02532">
    <property type="entry name" value="IV_pilin_GFxxxE"/>
    <property type="match status" value="1"/>
</dbReference>
<comment type="caution">
    <text evidence="3">The sequence shown here is derived from an EMBL/GenBank/DDBJ whole genome shotgun (WGS) entry which is preliminary data.</text>
</comment>
<evidence type="ECO:0008006" key="5">
    <source>
        <dbReference type="Google" id="ProtNLM"/>
    </source>
</evidence>
<gene>
    <name evidence="3" type="ORF">LNTAR_03074</name>
</gene>
<dbReference type="PANTHER" id="PTHR30093">
    <property type="entry name" value="GENERAL SECRETION PATHWAY PROTEIN G"/>
    <property type="match status" value="1"/>
</dbReference>
<dbReference type="OrthoDB" id="9795612at2"/>
<dbReference type="PRINTS" id="PR00813">
    <property type="entry name" value="BCTERIALGSPG"/>
</dbReference>
<dbReference type="GO" id="GO:0015627">
    <property type="term" value="C:type II protein secretion system complex"/>
    <property type="evidence" value="ECO:0007669"/>
    <property type="project" value="InterPro"/>
</dbReference>
<organism evidence="3 4">
    <name type="scientific">Lentisphaera araneosa HTCC2155</name>
    <dbReference type="NCBI Taxonomy" id="313628"/>
    <lineage>
        <taxon>Bacteria</taxon>
        <taxon>Pseudomonadati</taxon>
        <taxon>Lentisphaerota</taxon>
        <taxon>Lentisphaeria</taxon>
        <taxon>Lentisphaerales</taxon>
        <taxon>Lentisphaeraceae</taxon>
        <taxon>Lentisphaera</taxon>
    </lineage>
</organism>
<feature type="transmembrane region" description="Helical" evidence="2">
    <location>
        <begin position="6"/>
        <end position="28"/>
    </location>
</feature>
<dbReference type="eggNOG" id="COG2165">
    <property type="taxonomic scope" value="Bacteria"/>
</dbReference>